<dbReference type="SMART" id="SM00637">
    <property type="entry name" value="CBD_II"/>
    <property type="match status" value="1"/>
</dbReference>
<evidence type="ECO:0000256" key="1">
    <source>
        <dbReference type="ARBA" id="ARBA00000966"/>
    </source>
</evidence>
<keyword evidence="2 4" id="KW-0378">Hydrolase</keyword>
<feature type="domain" description="CBM2" evidence="6">
    <location>
        <begin position="330"/>
        <end position="440"/>
    </location>
</feature>
<dbReference type="InterPro" id="IPR012291">
    <property type="entry name" value="CBM2_carb-bd_dom_sf"/>
</dbReference>
<dbReference type="PANTHER" id="PTHR42754">
    <property type="entry name" value="ENDOGLUCANASE"/>
    <property type="match status" value="1"/>
</dbReference>
<dbReference type="PROSITE" id="PS51173">
    <property type="entry name" value="CBM2"/>
    <property type="match status" value="1"/>
</dbReference>
<name>A0ABR9KYN9_9PSEU</name>
<keyword evidence="4" id="KW-0119">Carbohydrate metabolism</keyword>
<sequence>MRRPLAVVAALTAALAAVLAAVVSPPVSAAPAGFHVSGGKLYESNGAEFVLRGVNHAHTWYPQRTSALADIKALGANTVRVVLASGQRWAKNDTEDVAAVVSSCRQNRLICVLEVHDTTGYGEQSGAATLAQAVDYWLSVRSALAGQEKYVIVNIGNEPYGNSGYQSWAPDTSAAVQRLRAAGFGHTLMVDAPNWGQDWTFTMRDNAAAVFESDPDRNTVFSIHMYGVFDTAAEITDYLGRFRAAGLPIVVGEFGHDHSDGNPDEDTILATAQAQGIGYLGWSWSGNGGGVEYLDMVTGFDPARLTGWGERIFNGANGIKATSREATVYGGPDPGACTVGYRVTGQWQDGFQAEVTVTNRQATALDGWRVRWAFPAGQRVTNMWHAVPSQTGADVVATNASYNARIPAGGSLTIGFTGSWTGGNPSPSTFVLNATACAVT</sequence>
<dbReference type="InterPro" id="IPR001919">
    <property type="entry name" value="CBD2"/>
</dbReference>
<dbReference type="Pfam" id="PF00150">
    <property type="entry name" value="Cellulase"/>
    <property type="match status" value="1"/>
</dbReference>
<evidence type="ECO:0000256" key="2">
    <source>
        <dbReference type="ARBA" id="ARBA00022801"/>
    </source>
</evidence>
<feature type="signal peptide" evidence="5">
    <location>
        <begin position="1"/>
        <end position="29"/>
    </location>
</feature>
<dbReference type="EC" id="3.2.1.4" evidence="4"/>
<keyword evidence="4" id="KW-0624">Polysaccharide degradation</keyword>
<feature type="chain" id="PRO_5046776272" description="Endoglucanase" evidence="5">
    <location>
        <begin position="30"/>
        <end position="440"/>
    </location>
</feature>
<dbReference type="InterPro" id="IPR018087">
    <property type="entry name" value="Glyco_hydro_5_CS"/>
</dbReference>
<dbReference type="SUPFAM" id="SSF51445">
    <property type="entry name" value="(Trans)glycosidases"/>
    <property type="match status" value="1"/>
</dbReference>
<dbReference type="PROSITE" id="PS00659">
    <property type="entry name" value="GLYCOSYL_HYDROL_F5"/>
    <property type="match status" value="1"/>
</dbReference>
<dbReference type="Pfam" id="PF00553">
    <property type="entry name" value="CBM_2"/>
    <property type="match status" value="1"/>
</dbReference>
<comment type="catalytic activity">
    <reaction evidence="1 4">
        <text>Endohydrolysis of (1-&gt;4)-beta-D-glucosidic linkages in cellulose, lichenin and cereal beta-D-glucans.</text>
        <dbReference type="EC" id="3.2.1.4"/>
    </reaction>
</comment>
<dbReference type="Gene3D" id="3.20.20.80">
    <property type="entry name" value="Glycosidases"/>
    <property type="match status" value="1"/>
</dbReference>
<reference evidence="7 8" key="1">
    <citation type="submission" date="2020-10" db="EMBL/GenBank/DDBJ databases">
        <title>Sequencing the genomes of 1000 actinobacteria strains.</title>
        <authorList>
            <person name="Klenk H.-P."/>
        </authorList>
    </citation>
    <scope>NUCLEOTIDE SEQUENCE [LARGE SCALE GENOMIC DNA]</scope>
    <source>
        <strain evidence="7 8">DSM 46661</strain>
    </source>
</reference>
<dbReference type="InterPro" id="IPR001547">
    <property type="entry name" value="Glyco_hydro_5"/>
</dbReference>
<gene>
    <name evidence="7" type="ORF">H4W30_000512</name>
</gene>
<dbReference type="Gene3D" id="2.60.40.290">
    <property type="match status" value="1"/>
</dbReference>
<keyword evidence="3 4" id="KW-0326">Glycosidase</keyword>
<dbReference type="EMBL" id="JADBEJ010000001">
    <property type="protein sequence ID" value="MBE1573483.1"/>
    <property type="molecule type" value="Genomic_DNA"/>
</dbReference>
<comment type="similarity">
    <text evidence="4">Belongs to the glycosyl hydrolase 5 (cellulase A) family.</text>
</comment>
<accession>A0ABR9KYN9</accession>
<evidence type="ECO:0000256" key="4">
    <source>
        <dbReference type="RuleBase" id="RU361153"/>
    </source>
</evidence>
<evidence type="ECO:0000256" key="3">
    <source>
        <dbReference type="ARBA" id="ARBA00023295"/>
    </source>
</evidence>
<comment type="caution">
    <text evidence="7">The sequence shown here is derived from an EMBL/GenBank/DDBJ whole genome shotgun (WGS) entry which is preliminary data.</text>
</comment>
<dbReference type="Proteomes" id="UP000656548">
    <property type="component" value="Unassembled WGS sequence"/>
</dbReference>
<dbReference type="InterPro" id="IPR008965">
    <property type="entry name" value="CBM2/CBM3_carb-bd_dom_sf"/>
</dbReference>
<dbReference type="GO" id="GO:0016985">
    <property type="term" value="F:mannan endo-1,4-beta-mannosidase activity"/>
    <property type="evidence" value="ECO:0007669"/>
    <property type="project" value="UniProtKB-EC"/>
</dbReference>
<evidence type="ECO:0000256" key="5">
    <source>
        <dbReference type="SAM" id="SignalP"/>
    </source>
</evidence>
<dbReference type="InterPro" id="IPR017853">
    <property type="entry name" value="GH"/>
</dbReference>
<keyword evidence="4" id="KW-0136">Cellulose degradation</keyword>
<keyword evidence="8" id="KW-1185">Reference proteome</keyword>
<dbReference type="PANTHER" id="PTHR42754:SF1">
    <property type="entry name" value="LIPOPROTEIN"/>
    <property type="match status" value="1"/>
</dbReference>
<proteinExistence type="inferred from homology"/>
<evidence type="ECO:0000313" key="7">
    <source>
        <dbReference type="EMBL" id="MBE1573483.1"/>
    </source>
</evidence>
<protein>
    <recommendedName>
        <fullName evidence="4">Endoglucanase</fullName>
        <ecNumber evidence="4">3.2.1.4</ecNumber>
    </recommendedName>
</protein>
<evidence type="ECO:0000259" key="6">
    <source>
        <dbReference type="PROSITE" id="PS51173"/>
    </source>
</evidence>
<keyword evidence="5" id="KW-0732">Signal</keyword>
<dbReference type="RefSeq" id="WP_192741289.1">
    <property type="nucleotide sequence ID" value="NZ_JADBEJ010000001.1"/>
</dbReference>
<dbReference type="SUPFAM" id="SSF49384">
    <property type="entry name" value="Carbohydrate-binding domain"/>
    <property type="match status" value="1"/>
</dbReference>
<evidence type="ECO:0000313" key="8">
    <source>
        <dbReference type="Proteomes" id="UP000656548"/>
    </source>
</evidence>
<organism evidence="7 8">
    <name type="scientific">Amycolatopsis roodepoortensis</name>
    <dbReference type="NCBI Taxonomy" id="700274"/>
    <lineage>
        <taxon>Bacteria</taxon>
        <taxon>Bacillati</taxon>
        <taxon>Actinomycetota</taxon>
        <taxon>Actinomycetes</taxon>
        <taxon>Pseudonocardiales</taxon>
        <taxon>Pseudonocardiaceae</taxon>
        <taxon>Amycolatopsis</taxon>
    </lineage>
</organism>